<comment type="caution">
    <text evidence="2">The sequence shown here is derived from an EMBL/GenBank/DDBJ whole genome shotgun (WGS) entry which is preliminary data.</text>
</comment>
<evidence type="ECO:0000313" key="2">
    <source>
        <dbReference type="EMBL" id="GBM42112.1"/>
    </source>
</evidence>
<name>A0A4Y2FKU2_ARAVE</name>
<dbReference type="AlphaFoldDB" id="A0A4Y2FKU2"/>
<keyword evidence="3" id="KW-1185">Reference proteome</keyword>
<evidence type="ECO:0000313" key="3">
    <source>
        <dbReference type="Proteomes" id="UP000499080"/>
    </source>
</evidence>
<dbReference type="Proteomes" id="UP000499080">
    <property type="component" value="Unassembled WGS sequence"/>
</dbReference>
<sequence>MGNVAEGELTFYLLRSQFTRKVEGGSSPFRPSPHRVQWTDLSVPDKVTRSSETEGQEKDNRRFEGHSPLFFELRLVSCSSPDRRLLIESHWSKQTS</sequence>
<reference evidence="2 3" key="1">
    <citation type="journal article" date="2019" name="Sci. Rep.">
        <title>Orb-weaving spider Araneus ventricosus genome elucidates the spidroin gene catalogue.</title>
        <authorList>
            <person name="Kono N."/>
            <person name="Nakamura H."/>
            <person name="Ohtoshi R."/>
            <person name="Moran D.A.P."/>
            <person name="Shinohara A."/>
            <person name="Yoshida Y."/>
            <person name="Fujiwara M."/>
            <person name="Mori M."/>
            <person name="Tomita M."/>
            <person name="Arakawa K."/>
        </authorList>
    </citation>
    <scope>NUCLEOTIDE SEQUENCE [LARGE SCALE GENOMIC DNA]</scope>
</reference>
<evidence type="ECO:0000256" key="1">
    <source>
        <dbReference type="SAM" id="MobiDB-lite"/>
    </source>
</evidence>
<protein>
    <submittedName>
        <fullName evidence="2">Uncharacterized protein</fullName>
    </submittedName>
</protein>
<organism evidence="2 3">
    <name type="scientific">Araneus ventricosus</name>
    <name type="common">Orbweaver spider</name>
    <name type="synonym">Epeira ventricosa</name>
    <dbReference type="NCBI Taxonomy" id="182803"/>
    <lineage>
        <taxon>Eukaryota</taxon>
        <taxon>Metazoa</taxon>
        <taxon>Ecdysozoa</taxon>
        <taxon>Arthropoda</taxon>
        <taxon>Chelicerata</taxon>
        <taxon>Arachnida</taxon>
        <taxon>Araneae</taxon>
        <taxon>Araneomorphae</taxon>
        <taxon>Entelegynae</taxon>
        <taxon>Araneoidea</taxon>
        <taxon>Araneidae</taxon>
        <taxon>Araneus</taxon>
    </lineage>
</organism>
<feature type="compositionally biased region" description="Basic and acidic residues" evidence="1">
    <location>
        <begin position="46"/>
        <end position="61"/>
    </location>
</feature>
<dbReference type="EMBL" id="BGPR01000986">
    <property type="protein sequence ID" value="GBM42112.1"/>
    <property type="molecule type" value="Genomic_DNA"/>
</dbReference>
<gene>
    <name evidence="2" type="ORF">AVEN_260273_1</name>
</gene>
<accession>A0A4Y2FKU2</accession>
<proteinExistence type="predicted"/>
<feature type="region of interest" description="Disordered" evidence="1">
    <location>
        <begin position="22"/>
        <end position="61"/>
    </location>
</feature>